<dbReference type="STRING" id="27835.A0A0N4XSX4"/>
<evidence type="ECO:0000313" key="3">
    <source>
        <dbReference type="WBParaSite" id="NBR_0000562901-mRNA-1"/>
    </source>
</evidence>
<sequence>MACEKIGEPVKSVVAEPCEYHHALLVNDHIWLFGRTFVNQPSHNWGHRVALAGTYAVAFDTVNKKWGEPLKFGALSEEENVSEALFVLNNTIFMLLFSAFGELSMKSVHKWNGSAWESSHLESFATIPGGDPSVRVTVVVADGPHNDSKYLISTVGHQIRVAHLKLTANGISITHVLDVPDSAATTLAQAVCGVESGDRLLIGYGVHGCGFRWEKSHVIACDPVKKTCENCEVTSENAPKWGFNGAFGRYLTTSGAWIHAAGSVPHGMTGSVFDGSIWAMKDLTSTPKWHQLQGTVPAEGNVVIGQGRVFSVDDNGVHSISLAEN</sequence>
<dbReference type="EMBL" id="UYSL01019751">
    <property type="protein sequence ID" value="VDL69219.1"/>
    <property type="molecule type" value="Genomic_DNA"/>
</dbReference>
<dbReference type="Proteomes" id="UP000271162">
    <property type="component" value="Unassembled WGS sequence"/>
</dbReference>
<evidence type="ECO:0000313" key="2">
    <source>
        <dbReference type="Proteomes" id="UP000271162"/>
    </source>
</evidence>
<organism evidence="3">
    <name type="scientific">Nippostrongylus brasiliensis</name>
    <name type="common">Rat hookworm</name>
    <dbReference type="NCBI Taxonomy" id="27835"/>
    <lineage>
        <taxon>Eukaryota</taxon>
        <taxon>Metazoa</taxon>
        <taxon>Ecdysozoa</taxon>
        <taxon>Nematoda</taxon>
        <taxon>Chromadorea</taxon>
        <taxon>Rhabditida</taxon>
        <taxon>Rhabditina</taxon>
        <taxon>Rhabditomorpha</taxon>
        <taxon>Strongyloidea</taxon>
        <taxon>Heligmosomidae</taxon>
        <taxon>Nippostrongylus</taxon>
    </lineage>
</organism>
<gene>
    <name evidence="1" type="ORF">NBR_LOCUS5630</name>
</gene>
<accession>A0A0N4XSX4</accession>
<reference evidence="1 2" key="2">
    <citation type="submission" date="2018-11" db="EMBL/GenBank/DDBJ databases">
        <authorList>
            <consortium name="Pathogen Informatics"/>
        </authorList>
    </citation>
    <scope>NUCLEOTIDE SEQUENCE [LARGE SCALE GENOMIC DNA]</scope>
</reference>
<proteinExistence type="predicted"/>
<dbReference type="OMA" id="GCGFRWE"/>
<protein>
    <submittedName>
        <fullName evidence="3">RCC1/BLIP-II</fullName>
    </submittedName>
</protein>
<keyword evidence="2" id="KW-1185">Reference proteome</keyword>
<dbReference type="AlphaFoldDB" id="A0A0N4XSX4"/>
<reference evidence="3" key="1">
    <citation type="submission" date="2017-02" db="UniProtKB">
        <authorList>
            <consortium name="WormBaseParasite"/>
        </authorList>
    </citation>
    <scope>IDENTIFICATION</scope>
</reference>
<name>A0A0N4XSX4_NIPBR</name>
<evidence type="ECO:0000313" key="1">
    <source>
        <dbReference type="EMBL" id="VDL69219.1"/>
    </source>
</evidence>
<dbReference type="WBParaSite" id="NBR_0000562901-mRNA-1">
    <property type="protein sequence ID" value="NBR_0000562901-mRNA-1"/>
    <property type="gene ID" value="NBR_0000562901"/>
</dbReference>